<keyword evidence="6" id="KW-1185">Reference proteome</keyword>
<evidence type="ECO:0000313" key="6">
    <source>
        <dbReference type="Proteomes" id="UP000609121"/>
    </source>
</evidence>
<dbReference type="SMART" id="SM00382">
    <property type="entry name" value="AAA"/>
    <property type="match status" value="1"/>
</dbReference>
<dbReference type="Gene3D" id="3.40.50.300">
    <property type="entry name" value="P-loop containing nucleotide triphosphate hydrolases"/>
    <property type="match status" value="1"/>
</dbReference>
<dbReference type="InterPro" id="IPR027417">
    <property type="entry name" value="P-loop_NTPase"/>
</dbReference>
<sequence length="252" mass="27000">MSAILELQNVSRAFGGIKAVNDVSFKLQEGEIVALIGPNGAGKTTLVNAITGVHTPTAGKVLFEGQDVTRQKPFQAARRGLARTFQIVQPFPRMTVLENVAASALFGGHPESVAEAHEHAARELDFVGLGHVAHSPASALTLPNRKRLELAKSLAMSPKVLLLDEVNAGLNATEIDGALDLIRRIAARGVSILIIEHLMKVVLSLSSRVLVLHHGELIAEGPPAEMVHDRKVIEAYLGPKFAERFQKEMAGA</sequence>
<dbReference type="PROSITE" id="PS50893">
    <property type="entry name" value="ABC_TRANSPORTER_2"/>
    <property type="match status" value="1"/>
</dbReference>
<comment type="caution">
    <text evidence="5">The sequence shown here is derived from an EMBL/GenBank/DDBJ whole genome shotgun (WGS) entry which is preliminary data.</text>
</comment>
<evidence type="ECO:0000259" key="4">
    <source>
        <dbReference type="PROSITE" id="PS50893"/>
    </source>
</evidence>
<dbReference type="CDD" id="cd03219">
    <property type="entry name" value="ABC_Mj1267_LivG_branched"/>
    <property type="match status" value="1"/>
</dbReference>
<dbReference type="Proteomes" id="UP000609121">
    <property type="component" value="Unassembled WGS sequence"/>
</dbReference>
<dbReference type="SUPFAM" id="SSF52540">
    <property type="entry name" value="P-loop containing nucleoside triphosphate hydrolases"/>
    <property type="match status" value="1"/>
</dbReference>
<dbReference type="PANTHER" id="PTHR45772">
    <property type="entry name" value="CONSERVED COMPONENT OF ABC TRANSPORTER FOR NATURAL AMINO ACIDS-RELATED"/>
    <property type="match status" value="1"/>
</dbReference>
<reference evidence="5" key="1">
    <citation type="submission" date="2020-09" db="EMBL/GenBank/DDBJ databases">
        <title>A novel bacterium of genus Mangrovicoccus, isolated from South China Sea.</title>
        <authorList>
            <person name="Huang H."/>
            <person name="Mo K."/>
            <person name="Hu Y."/>
        </authorList>
    </citation>
    <scope>NUCLEOTIDE SEQUENCE</scope>
    <source>
        <strain evidence="5">HB182678</strain>
    </source>
</reference>
<dbReference type="EMBL" id="JACVXA010000034">
    <property type="protein sequence ID" value="MBE3638906.1"/>
    <property type="molecule type" value="Genomic_DNA"/>
</dbReference>
<name>A0A8J6ZA46_9RHOB</name>
<evidence type="ECO:0000256" key="3">
    <source>
        <dbReference type="ARBA" id="ARBA00022840"/>
    </source>
</evidence>
<keyword evidence="3 5" id="KW-0067">ATP-binding</keyword>
<feature type="domain" description="ABC transporter" evidence="4">
    <location>
        <begin position="5"/>
        <end position="239"/>
    </location>
</feature>
<dbReference type="InterPro" id="IPR051120">
    <property type="entry name" value="ABC_AA/LPS_Transport"/>
</dbReference>
<evidence type="ECO:0000256" key="1">
    <source>
        <dbReference type="ARBA" id="ARBA00022448"/>
    </source>
</evidence>
<dbReference type="GO" id="GO:0005886">
    <property type="term" value="C:plasma membrane"/>
    <property type="evidence" value="ECO:0007669"/>
    <property type="project" value="TreeGrafter"/>
</dbReference>
<dbReference type="InterPro" id="IPR003439">
    <property type="entry name" value="ABC_transporter-like_ATP-bd"/>
</dbReference>
<evidence type="ECO:0000256" key="2">
    <source>
        <dbReference type="ARBA" id="ARBA00022741"/>
    </source>
</evidence>
<protein>
    <submittedName>
        <fullName evidence="5">ABC transporter ATP-binding protein</fullName>
    </submittedName>
</protein>
<dbReference type="PANTHER" id="PTHR45772:SF8">
    <property type="entry name" value="HIGH-AFFINITY BRANCHED-CHAIN AMINO ACID TRANSPORT ATP-BINDING PROTEIN"/>
    <property type="match status" value="1"/>
</dbReference>
<organism evidence="5 6">
    <name type="scientific">Mangrovicoccus algicola</name>
    <dbReference type="NCBI Taxonomy" id="2771008"/>
    <lineage>
        <taxon>Bacteria</taxon>
        <taxon>Pseudomonadati</taxon>
        <taxon>Pseudomonadota</taxon>
        <taxon>Alphaproteobacteria</taxon>
        <taxon>Rhodobacterales</taxon>
        <taxon>Paracoccaceae</taxon>
        <taxon>Mangrovicoccus</taxon>
    </lineage>
</organism>
<dbReference type="Pfam" id="PF12399">
    <property type="entry name" value="BCA_ABC_TP_C"/>
    <property type="match status" value="1"/>
</dbReference>
<dbReference type="AlphaFoldDB" id="A0A8J6ZA46"/>
<proteinExistence type="predicted"/>
<keyword evidence="1" id="KW-0813">Transport</keyword>
<dbReference type="InterPro" id="IPR032823">
    <property type="entry name" value="BCA_ABC_TP_C"/>
</dbReference>
<dbReference type="GO" id="GO:0016887">
    <property type="term" value="F:ATP hydrolysis activity"/>
    <property type="evidence" value="ECO:0007669"/>
    <property type="project" value="InterPro"/>
</dbReference>
<dbReference type="Pfam" id="PF00005">
    <property type="entry name" value="ABC_tran"/>
    <property type="match status" value="1"/>
</dbReference>
<dbReference type="RefSeq" id="WP_193183005.1">
    <property type="nucleotide sequence ID" value="NZ_JACVXA010000034.1"/>
</dbReference>
<accession>A0A8J6ZA46</accession>
<gene>
    <name evidence="5" type="ORF">ICN82_11900</name>
</gene>
<keyword evidence="2" id="KW-0547">Nucleotide-binding</keyword>
<evidence type="ECO:0000313" key="5">
    <source>
        <dbReference type="EMBL" id="MBE3638906.1"/>
    </source>
</evidence>
<dbReference type="InterPro" id="IPR003593">
    <property type="entry name" value="AAA+_ATPase"/>
</dbReference>
<dbReference type="GO" id="GO:0005524">
    <property type="term" value="F:ATP binding"/>
    <property type="evidence" value="ECO:0007669"/>
    <property type="project" value="UniProtKB-KW"/>
</dbReference>